<keyword evidence="1" id="KW-0547">Nucleotide-binding</keyword>
<dbReference type="Gene3D" id="3.30.300.30">
    <property type="match status" value="1"/>
</dbReference>
<proteinExistence type="predicted"/>
<gene>
    <name evidence="6" type="ORF">GCM10010227_04680</name>
    <name evidence="5" type="ORF">Sgou_39510</name>
</gene>
<dbReference type="CDD" id="cd05907">
    <property type="entry name" value="VL_LC_FACS_like"/>
    <property type="match status" value="1"/>
</dbReference>
<reference evidence="5 7" key="2">
    <citation type="submission" date="2020-02" db="EMBL/GenBank/DDBJ databases">
        <title>Whole genome shotgun sequence of Streptomyces gougerotii NBRC 13043.</title>
        <authorList>
            <person name="Ichikawa N."/>
            <person name="Komaki H."/>
            <person name="Tamura T."/>
        </authorList>
    </citation>
    <scope>NUCLEOTIDE SEQUENCE [LARGE SCALE GENOMIC DNA]</scope>
    <source>
        <strain evidence="5 7">NBRC 13043</strain>
    </source>
</reference>
<sequence>MYAARRENGGDPVREVSVARLVAPQVSGGLADSVHQAAETHPDRPQLALEPVEAGGPWRTVTAGRFRDEVLALARGLRAEGVGPGDRVVLMSRTRPEWTLLAYALWSLGAELVPVYPTSSIEQVRWVLADAGVRAAVVEHSGQAMTVAAACAAPGTLLGLWQLDLGCADELVERGAEVTEDEVRRLRAAVRPESTAVICYTSGTTGTAKGCVISHGNLAAECDTLIAGWGHLLATDGAQPSVLAFLPLAHCYGLMVAVTCVRGGYLLAHQPEMAPALLLPALASFRPTFLFAVPYVFERIFDEACREAEAAGQGALFEKARAAAVAHAQAREERAAGTGHGPGPVARLRHSVYERAVYSRVRAVFGGRVRAAVSGGSPLRRELGLFFAGAGVTVYDGYGLTETTAAVTAQPPGRVRFGTVGRPLPGSTVRIADDGEVWVRGDTVFQGYLHGPPALAGGWLATGDTGRLDPDGYLVITGRKKDIIITSGGKSVSPQLLEERLRRHPLIAQCLVVGDDRPYVAALLTVDPEALAHWRRLRGASGRAPAAPADDAELRAQLQRAVNQANTLVSRAESIRAFEVLPVDFTLQEGLMTPSFKLRRSAVAHAYADVIEALYAR</sequence>
<dbReference type="GO" id="GO:0005524">
    <property type="term" value="F:ATP binding"/>
    <property type="evidence" value="ECO:0007669"/>
    <property type="project" value="UniProtKB-KW"/>
</dbReference>
<dbReference type="Proteomes" id="UP000660975">
    <property type="component" value="Unassembled WGS sequence"/>
</dbReference>
<dbReference type="InterPro" id="IPR045851">
    <property type="entry name" value="AMP-bd_C_sf"/>
</dbReference>
<dbReference type="Gene3D" id="3.40.50.12780">
    <property type="entry name" value="N-terminal domain of ligase-like"/>
    <property type="match status" value="1"/>
</dbReference>
<comment type="catalytic activity">
    <reaction evidence="3">
        <text>a long-chain fatty acid + ATP + CoA = a long-chain fatty acyl-CoA + AMP + diphosphate</text>
        <dbReference type="Rhea" id="RHEA:15421"/>
        <dbReference type="ChEBI" id="CHEBI:30616"/>
        <dbReference type="ChEBI" id="CHEBI:33019"/>
        <dbReference type="ChEBI" id="CHEBI:57287"/>
        <dbReference type="ChEBI" id="CHEBI:57560"/>
        <dbReference type="ChEBI" id="CHEBI:83139"/>
        <dbReference type="ChEBI" id="CHEBI:456215"/>
        <dbReference type="EC" id="6.2.1.3"/>
    </reaction>
    <physiologicalReaction direction="left-to-right" evidence="3">
        <dbReference type="Rhea" id="RHEA:15422"/>
    </physiologicalReaction>
</comment>
<keyword evidence="7" id="KW-1185">Reference proteome</keyword>
<dbReference type="PANTHER" id="PTHR43272">
    <property type="entry name" value="LONG-CHAIN-FATTY-ACID--COA LIGASE"/>
    <property type="match status" value="1"/>
</dbReference>
<dbReference type="PROSITE" id="PS00455">
    <property type="entry name" value="AMP_BINDING"/>
    <property type="match status" value="1"/>
</dbReference>
<comment type="caution">
    <text evidence="6">The sequence shown here is derived from an EMBL/GenBank/DDBJ whole genome shotgun (WGS) entry which is preliminary data.</text>
</comment>
<reference evidence="6" key="1">
    <citation type="journal article" date="2014" name="Int. J. Syst. Evol. Microbiol.">
        <title>Complete genome sequence of Corynebacterium casei LMG S-19264T (=DSM 44701T), isolated from a smear-ripened cheese.</title>
        <authorList>
            <consortium name="US DOE Joint Genome Institute (JGI-PGF)"/>
            <person name="Walter F."/>
            <person name="Albersmeier A."/>
            <person name="Kalinowski J."/>
            <person name="Ruckert C."/>
        </authorList>
    </citation>
    <scope>NUCLEOTIDE SEQUENCE</scope>
    <source>
        <strain evidence="6">JCM 4136</strain>
    </source>
</reference>
<dbReference type="GO" id="GO:0016020">
    <property type="term" value="C:membrane"/>
    <property type="evidence" value="ECO:0007669"/>
    <property type="project" value="TreeGrafter"/>
</dbReference>
<dbReference type="EMBL" id="BMSC01000001">
    <property type="protein sequence ID" value="GGU54565.1"/>
    <property type="molecule type" value="Genomic_DNA"/>
</dbReference>
<dbReference type="Proteomes" id="UP000480804">
    <property type="component" value="Unassembled WGS sequence"/>
</dbReference>
<evidence type="ECO:0000256" key="1">
    <source>
        <dbReference type="ARBA" id="ARBA00022741"/>
    </source>
</evidence>
<name>A0A8H9HGN6_9ACTN</name>
<evidence type="ECO:0000313" key="6">
    <source>
        <dbReference type="EMBL" id="GGU54565.1"/>
    </source>
</evidence>
<evidence type="ECO:0000313" key="8">
    <source>
        <dbReference type="Proteomes" id="UP000660975"/>
    </source>
</evidence>
<dbReference type="Pfam" id="PF23562">
    <property type="entry name" value="AMP-binding_C_3"/>
    <property type="match status" value="1"/>
</dbReference>
<dbReference type="GO" id="GO:0004467">
    <property type="term" value="F:long-chain fatty acid-CoA ligase activity"/>
    <property type="evidence" value="ECO:0007669"/>
    <property type="project" value="UniProtKB-EC"/>
</dbReference>
<evidence type="ECO:0000313" key="5">
    <source>
        <dbReference type="EMBL" id="GFH79281.1"/>
    </source>
</evidence>
<protein>
    <submittedName>
        <fullName evidence="6">Long-chain acyl-CoA synthetase</fullName>
    </submittedName>
</protein>
<feature type="domain" description="AMP-dependent synthetase/ligase" evidence="4">
    <location>
        <begin position="35"/>
        <end position="449"/>
    </location>
</feature>
<dbReference type="PANTHER" id="PTHR43272:SF33">
    <property type="entry name" value="AMP-BINDING DOMAIN-CONTAINING PROTEIN-RELATED"/>
    <property type="match status" value="1"/>
</dbReference>
<evidence type="ECO:0000256" key="3">
    <source>
        <dbReference type="ARBA" id="ARBA00024484"/>
    </source>
</evidence>
<evidence type="ECO:0000259" key="4">
    <source>
        <dbReference type="Pfam" id="PF00501"/>
    </source>
</evidence>
<reference evidence="6" key="3">
    <citation type="submission" date="2020-09" db="EMBL/GenBank/DDBJ databases">
        <authorList>
            <person name="Sun Q."/>
            <person name="Ohkuma M."/>
        </authorList>
    </citation>
    <scope>NUCLEOTIDE SEQUENCE</scope>
    <source>
        <strain evidence="6">JCM 4136</strain>
    </source>
</reference>
<dbReference type="InterPro" id="IPR042099">
    <property type="entry name" value="ANL_N_sf"/>
</dbReference>
<evidence type="ECO:0000313" key="7">
    <source>
        <dbReference type="Proteomes" id="UP000480804"/>
    </source>
</evidence>
<accession>A0A8H9HGN6</accession>
<dbReference type="InterPro" id="IPR000873">
    <property type="entry name" value="AMP-dep_synth/lig_dom"/>
</dbReference>
<dbReference type="EMBL" id="BLLO01000020">
    <property type="protein sequence ID" value="GFH79281.1"/>
    <property type="molecule type" value="Genomic_DNA"/>
</dbReference>
<keyword evidence="2" id="KW-0067">ATP-binding</keyword>
<dbReference type="SUPFAM" id="SSF56801">
    <property type="entry name" value="Acetyl-CoA synthetase-like"/>
    <property type="match status" value="1"/>
</dbReference>
<organism evidence="6 8">
    <name type="scientific">Streptomyces gougerotii</name>
    <dbReference type="NCBI Taxonomy" id="53448"/>
    <lineage>
        <taxon>Bacteria</taxon>
        <taxon>Bacillati</taxon>
        <taxon>Actinomycetota</taxon>
        <taxon>Actinomycetes</taxon>
        <taxon>Kitasatosporales</taxon>
        <taxon>Streptomycetaceae</taxon>
        <taxon>Streptomyces</taxon>
        <taxon>Streptomyces diastaticus group</taxon>
    </lineage>
</organism>
<dbReference type="InterPro" id="IPR020845">
    <property type="entry name" value="AMP-binding_CS"/>
</dbReference>
<dbReference type="Pfam" id="PF00501">
    <property type="entry name" value="AMP-binding"/>
    <property type="match status" value="1"/>
</dbReference>
<evidence type="ECO:0000256" key="2">
    <source>
        <dbReference type="ARBA" id="ARBA00022840"/>
    </source>
</evidence>
<dbReference type="AlphaFoldDB" id="A0A8H9HGN6"/>